<keyword evidence="5" id="KW-0288">FMN</keyword>
<dbReference type="InterPro" id="IPR013656">
    <property type="entry name" value="PAS_4"/>
</dbReference>
<dbReference type="Pfam" id="PF08448">
    <property type="entry name" value="PAS_4"/>
    <property type="match status" value="1"/>
</dbReference>
<dbReference type="Proteomes" id="UP000219050">
    <property type="component" value="Chromosome"/>
</dbReference>
<evidence type="ECO:0000313" key="16">
    <source>
        <dbReference type="Proteomes" id="UP000219050"/>
    </source>
</evidence>
<keyword evidence="3 12" id="KW-0597">Phosphoprotein</keyword>
<dbReference type="PROSITE" id="PS50110">
    <property type="entry name" value="RESPONSE_REGULATORY"/>
    <property type="match status" value="1"/>
</dbReference>
<dbReference type="SUPFAM" id="SSF55785">
    <property type="entry name" value="PYP-like sensor domain (PAS domain)"/>
    <property type="match status" value="1"/>
</dbReference>
<evidence type="ECO:0000256" key="12">
    <source>
        <dbReference type="PROSITE-ProRule" id="PRU00169"/>
    </source>
</evidence>
<keyword evidence="6" id="KW-0808">Transferase</keyword>
<dbReference type="InterPro" id="IPR011006">
    <property type="entry name" value="CheY-like_superfamily"/>
</dbReference>
<reference evidence="15 16" key="1">
    <citation type="submission" date="2017-05" db="EMBL/GenBank/DDBJ databases">
        <title>Comparative genomic and metabolic analysis of manganese-oxidizing mechanisms in Celeribater manganoxidans DY25T: its adaption to the environment of polymetallic nodule.</title>
        <authorList>
            <person name="Wang X."/>
        </authorList>
    </citation>
    <scope>NUCLEOTIDE SEQUENCE [LARGE SCALE GENOMIC DNA]</scope>
    <source>
        <strain evidence="15 16">DY25</strain>
    </source>
</reference>
<evidence type="ECO:0000259" key="14">
    <source>
        <dbReference type="PROSITE" id="PS50113"/>
    </source>
</evidence>
<dbReference type="Gene3D" id="2.10.70.100">
    <property type="match status" value="1"/>
</dbReference>
<dbReference type="InterPro" id="IPR000014">
    <property type="entry name" value="PAS"/>
</dbReference>
<dbReference type="AlphaFoldDB" id="A0A291M2X4"/>
<sequence>MGQLIRDFDWAGTSLGPAQDWPQVLHVLVDLMLSSSQPMFLVWGPERTCLYNDSYSEILAGKHPALGQPFDQIWAEIWDRDLKPIVAKAYAGEALHMDHIPLMMLRRGYLEETHFSFSYTPVRDAEGVVQGFLCPCLEITDQVLEERRARLRVELTERFRAERDPKALSYEAAALLARHLDVQQGAYAAIDDSGAYAIIKTDWSAGGMPSNVGRHRLQDFGADFIADLKAGRSVAIADVQEDPRTNTPEATETFAQRGIRAVLNVPHMRDGRLVAVLALHADKPRCWHPADVALAEEVAQRTHAAVKSAEAEDARRLSEHHLRETRDALALATTASSLGWVTWDMDTGDATVDACGRDILGFDDGTVRVEDWMGRIHPEDRAMVEEELHGCVRDSRPFDLAYRVTPPDGSTRHVHGTGVFQTDDDGRATRGTGFVRDVTERKRAEDHSNMLMAELDHRVKNILAVVQSIARQSLARGQELGPEAADRLIGRISALAQSHALVARSRWEGASFEALLETALASYRDEEGVRIVLDGPDLKITPKAAQTLALALHELGTNSAKYGALSRPEGRIIARWRLTREAGEAVLAFDWQECDGPVIEGPPSRRGFGSVLIERMLAADLDGDVDLDFAPTGLRAQITLPLATLRAKETTVTPAAAPAVPLAGDRAALREKKVLVIEDEHLVGQETTAALRAAGCSVIGPVTTLKEALTVVGAESYDAAVLDVNLNGELVWPAAQVVRARDIPFVFATGYSGTVNTPRELKDAPWVEKPIAADDLIQSLAAALSVQEAANSK</sequence>
<dbReference type="Gene3D" id="3.30.565.10">
    <property type="entry name" value="Histidine kinase-like ATPase, C-terminal domain"/>
    <property type="match status" value="1"/>
</dbReference>
<dbReference type="Gene3D" id="3.30.450.40">
    <property type="match status" value="1"/>
</dbReference>
<dbReference type="GO" id="GO:0005524">
    <property type="term" value="F:ATP binding"/>
    <property type="evidence" value="ECO:0007669"/>
    <property type="project" value="UniProtKB-KW"/>
</dbReference>
<dbReference type="InterPro" id="IPR013655">
    <property type="entry name" value="PAS_fold_3"/>
</dbReference>
<dbReference type="SMART" id="SM00065">
    <property type="entry name" value="GAF"/>
    <property type="match status" value="1"/>
</dbReference>
<evidence type="ECO:0000256" key="3">
    <source>
        <dbReference type="ARBA" id="ARBA00022553"/>
    </source>
</evidence>
<dbReference type="InterPro" id="IPR011102">
    <property type="entry name" value="Sig_transdc_His_kinase_HWE"/>
</dbReference>
<dbReference type="InterPro" id="IPR035965">
    <property type="entry name" value="PAS-like_dom_sf"/>
</dbReference>
<protein>
    <recommendedName>
        <fullName evidence="2">histidine kinase</fullName>
        <ecNumber evidence="2">2.7.13.3</ecNumber>
    </recommendedName>
</protein>
<evidence type="ECO:0000256" key="8">
    <source>
        <dbReference type="ARBA" id="ARBA00022741"/>
    </source>
</evidence>
<dbReference type="PROSITE" id="PS50113">
    <property type="entry name" value="PAC"/>
    <property type="match status" value="1"/>
</dbReference>
<dbReference type="SUPFAM" id="SSF55781">
    <property type="entry name" value="GAF domain-like"/>
    <property type="match status" value="1"/>
</dbReference>
<evidence type="ECO:0000256" key="1">
    <source>
        <dbReference type="ARBA" id="ARBA00000085"/>
    </source>
</evidence>
<dbReference type="InterPro" id="IPR036890">
    <property type="entry name" value="HATPase_C_sf"/>
</dbReference>
<dbReference type="InterPro" id="IPR000700">
    <property type="entry name" value="PAS-assoc_C"/>
</dbReference>
<dbReference type="Pfam" id="PF01590">
    <property type="entry name" value="GAF"/>
    <property type="match status" value="1"/>
</dbReference>
<dbReference type="Gene3D" id="3.30.450.20">
    <property type="entry name" value="PAS domain"/>
    <property type="match status" value="2"/>
</dbReference>
<organism evidence="15 16">
    <name type="scientific">Pacificitalea manganoxidans</name>
    <dbReference type="NCBI Taxonomy" id="1411902"/>
    <lineage>
        <taxon>Bacteria</taxon>
        <taxon>Pseudomonadati</taxon>
        <taxon>Pseudomonadota</taxon>
        <taxon>Alphaproteobacteria</taxon>
        <taxon>Rhodobacterales</taxon>
        <taxon>Paracoccaceae</taxon>
        <taxon>Pacificitalea</taxon>
    </lineage>
</organism>
<dbReference type="Pfam" id="PF07536">
    <property type="entry name" value="HWE_HK"/>
    <property type="match status" value="1"/>
</dbReference>
<dbReference type="InterPro" id="IPR003018">
    <property type="entry name" value="GAF"/>
</dbReference>
<accession>A0A291M2X4</accession>
<dbReference type="InterPro" id="IPR029016">
    <property type="entry name" value="GAF-like_dom_sf"/>
</dbReference>
<dbReference type="GO" id="GO:0000160">
    <property type="term" value="P:phosphorelay signal transduction system"/>
    <property type="evidence" value="ECO:0007669"/>
    <property type="project" value="InterPro"/>
</dbReference>
<comment type="catalytic activity">
    <reaction evidence="1">
        <text>ATP + protein L-histidine = ADP + protein N-phospho-L-histidine.</text>
        <dbReference type="EC" id="2.7.13.3"/>
    </reaction>
</comment>
<dbReference type="OrthoDB" id="9816309at2"/>
<evidence type="ECO:0000256" key="5">
    <source>
        <dbReference type="ARBA" id="ARBA00022643"/>
    </source>
</evidence>
<dbReference type="KEGG" id="cmag:CBW24_07210"/>
<feature type="domain" description="Response regulatory" evidence="13">
    <location>
        <begin position="673"/>
        <end position="784"/>
    </location>
</feature>
<evidence type="ECO:0000256" key="7">
    <source>
        <dbReference type="ARBA" id="ARBA00022737"/>
    </source>
</evidence>
<dbReference type="EC" id="2.7.13.3" evidence="2"/>
<dbReference type="SMART" id="SM00448">
    <property type="entry name" value="REC"/>
    <property type="match status" value="1"/>
</dbReference>
<dbReference type="CDD" id="cd00130">
    <property type="entry name" value="PAS"/>
    <property type="match status" value="1"/>
</dbReference>
<dbReference type="GO" id="GO:0004673">
    <property type="term" value="F:protein histidine kinase activity"/>
    <property type="evidence" value="ECO:0007669"/>
    <property type="project" value="UniProtKB-EC"/>
</dbReference>
<keyword evidence="4" id="KW-0285">Flavoprotein</keyword>
<proteinExistence type="predicted"/>
<evidence type="ECO:0000256" key="11">
    <source>
        <dbReference type="ARBA" id="ARBA00023026"/>
    </source>
</evidence>
<evidence type="ECO:0000256" key="4">
    <source>
        <dbReference type="ARBA" id="ARBA00022630"/>
    </source>
</evidence>
<dbReference type="NCBIfam" id="TIGR00229">
    <property type="entry name" value="sensory_box"/>
    <property type="match status" value="1"/>
</dbReference>
<evidence type="ECO:0000256" key="10">
    <source>
        <dbReference type="ARBA" id="ARBA00022840"/>
    </source>
</evidence>
<keyword evidence="7" id="KW-0677">Repeat</keyword>
<feature type="domain" description="PAC" evidence="14">
    <location>
        <begin position="398"/>
        <end position="450"/>
    </location>
</feature>
<keyword evidence="10" id="KW-0067">ATP-binding</keyword>
<keyword evidence="16" id="KW-1185">Reference proteome</keyword>
<evidence type="ECO:0000256" key="6">
    <source>
        <dbReference type="ARBA" id="ARBA00022679"/>
    </source>
</evidence>
<evidence type="ECO:0000259" key="13">
    <source>
        <dbReference type="PROSITE" id="PS50110"/>
    </source>
</evidence>
<dbReference type="SUPFAM" id="SSF52172">
    <property type="entry name" value="CheY-like"/>
    <property type="match status" value="1"/>
</dbReference>
<evidence type="ECO:0000256" key="9">
    <source>
        <dbReference type="ARBA" id="ARBA00022777"/>
    </source>
</evidence>
<keyword evidence="9 15" id="KW-0418">Kinase</keyword>
<feature type="modified residue" description="4-aspartylphosphate" evidence="12">
    <location>
        <position position="723"/>
    </location>
</feature>
<gene>
    <name evidence="15" type="ORF">CBW24_07210</name>
</gene>
<dbReference type="PANTHER" id="PTHR41523:SF8">
    <property type="entry name" value="ETHYLENE RESPONSE SENSOR PROTEIN"/>
    <property type="match status" value="1"/>
</dbReference>
<keyword evidence="11" id="KW-0843">Virulence</keyword>
<dbReference type="InterPro" id="IPR001789">
    <property type="entry name" value="Sig_transdc_resp-reg_receiver"/>
</dbReference>
<dbReference type="Pfam" id="PF08447">
    <property type="entry name" value="PAS_3"/>
    <property type="match status" value="1"/>
</dbReference>
<name>A0A291M2X4_9RHOB</name>
<dbReference type="PANTHER" id="PTHR41523">
    <property type="entry name" value="TWO-COMPONENT SYSTEM SENSOR PROTEIN"/>
    <property type="match status" value="1"/>
</dbReference>
<dbReference type="SMART" id="SM00911">
    <property type="entry name" value="HWE_HK"/>
    <property type="match status" value="1"/>
</dbReference>
<evidence type="ECO:0000256" key="2">
    <source>
        <dbReference type="ARBA" id="ARBA00012438"/>
    </source>
</evidence>
<evidence type="ECO:0000313" key="15">
    <source>
        <dbReference type="EMBL" id="ATI43353.1"/>
    </source>
</evidence>
<dbReference type="EMBL" id="CP021404">
    <property type="protein sequence ID" value="ATI43353.1"/>
    <property type="molecule type" value="Genomic_DNA"/>
</dbReference>
<dbReference type="Gene3D" id="3.40.50.2300">
    <property type="match status" value="1"/>
</dbReference>
<keyword evidence="8" id="KW-0547">Nucleotide-binding</keyword>